<dbReference type="AlphaFoldDB" id="A0A3D8L851"/>
<feature type="compositionally biased region" description="Polar residues" evidence="1">
    <location>
        <begin position="312"/>
        <end position="325"/>
    </location>
</feature>
<organism evidence="2 3">
    <name type="scientific">Pontibacter diazotrophicus</name>
    <dbReference type="NCBI Taxonomy" id="1400979"/>
    <lineage>
        <taxon>Bacteria</taxon>
        <taxon>Pseudomonadati</taxon>
        <taxon>Bacteroidota</taxon>
        <taxon>Cytophagia</taxon>
        <taxon>Cytophagales</taxon>
        <taxon>Hymenobacteraceae</taxon>
        <taxon>Pontibacter</taxon>
    </lineage>
</organism>
<accession>A0A3D8L851</accession>
<gene>
    <name evidence="2" type="ORF">DXT99_18870</name>
</gene>
<feature type="region of interest" description="Disordered" evidence="1">
    <location>
        <begin position="1"/>
        <end position="371"/>
    </location>
</feature>
<proteinExistence type="predicted"/>
<dbReference type="RefSeq" id="WP_115567141.1">
    <property type="nucleotide sequence ID" value="NZ_QRGR01000022.1"/>
</dbReference>
<evidence type="ECO:0000313" key="2">
    <source>
        <dbReference type="EMBL" id="RDV13601.1"/>
    </source>
</evidence>
<feature type="compositionally biased region" description="Polar residues" evidence="1">
    <location>
        <begin position="189"/>
        <end position="202"/>
    </location>
</feature>
<feature type="compositionally biased region" description="Low complexity" evidence="1">
    <location>
        <begin position="268"/>
        <end position="292"/>
    </location>
</feature>
<protein>
    <submittedName>
        <fullName evidence="2">Uncharacterized protein</fullName>
    </submittedName>
</protein>
<dbReference type="OrthoDB" id="848567at2"/>
<reference evidence="3" key="1">
    <citation type="submission" date="2018-08" db="EMBL/GenBank/DDBJ databases">
        <authorList>
            <person name="Liu Z.-W."/>
            <person name="Du Z.-J."/>
        </authorList>
    </citation>
    <scope>NUCLEOTIDE SEQUENCE [LARGE SCALE GENOMIC DNA]</scope>
    <source>
        <strain evidence="3">H4X</strain>
    </source>
</reference>
<feature type="compositionally biased region" description="Polar residues" evidence="1">
    <location>
        <begin position="53"/>
        <end position="84"/>
    </location>
</feature>
<sequence length="371" mass="40873">MNRNQNDRQDNSRGFQTHRSERYRHPENDNNYRFDDYGSSARGGYGNEGHSGTWGNQGNEMAGSRNTANQDTYGTYSTSRNYGNMGSYGGAQGFGTSRGGTIGQRHYGSADTDYNFESGMGNPGEARGSDYSPAGRRAYAYESDYSSRSSGNDRYGAGSTRGFQDNNSGNYGSNQSDYNYYGGMGSPDQARQSNLNSPSRGINYSPDRDNSSDNDQNRGFLGHNRRGSRGYDRNESSSSGSHDLYGSDTSRRFEGSNQGRYNFDQDDYNSGSGSSRGNSNYGSSNKRGSYGSDRYNSANFGGAEGSYMGSGYNRTSENEYGTSNRDGAYGDRNFNRGFVSSDNNYLASRNRGRTFDRDRGDDRDRGFGGRY</sequence>
<feature type="compositionally biased region" description="Basic and acidic residues" evidence="1">
    <location>
        <begin position="18"/>
        <end position="36"/>
    </location>
</feature>
<feature type="compositionally biased region" description="Polar residues" evidence="1">
    <location>
        <begin position="338"/>
        <end position="347"/>
    </location>
</feature>
<feature type="compositionally biased region" description="Gly residues" evidence="1">
    <location>
        <begin position="86"/>
        <end position="102"/>
    </location>
</feature>
<dbReference type="EMBL" id="QRGR01000022">
    <property type="protein sequence ID" value="RDV13601.1"/>
    <property type="molecule type" value="Genomic_DNA"/>
</dbReference>
<feature type="compositionally biased region" description="Basic and acidic residues" evidence="1">
    <location>
        <begin position="1"/>
        <end position="11"/>
    </location>
</feature>
<dbReference type="Proteomes" id="UP000256708">
    <property type="component" value="Unassembled WGS sequence"/>
</dbReference>
<comment type="caution">
    <text evidence="2">The sequence shown here is derived from an EMBL/GenBank/DDBJ whole genome shotgun (WGS) entry which is preliminary data.</text>
</comment>
<evidence type="ECO:0000256" key="1">
    <source>
        <dbReference type="SAM" id="MobiDB-lite"/>
    </source>
</evidence>
<evidence type="ECO:0000313" key="3">
    <source>
        <dbReference type="Proteomes" id="UP000256708"/>
    </source>
</evidence>
<name>A0A3D8L851_9BACT</name>
<feature type="compositionally biased region" description="Polar residues" evidence="1">
    <location>
        <begin position="161"/>
        <end position="178"/>
    </location>
</feature>
<feature type="compositionally biased region" description="Basic and acidic residues" evidence="1">
    <location>
        <begin position="353"/>
        <end position="371"/>
    </location>
</feature>
<keyword evidence="3" id="KW-1185">Reference proteome</keyword>